<dbReference type="InterPro" id="IPR002364">
    <property type="entry name" value="Quin_OxRdtase/zeta-crystal_CS"/>
</dbReference>
<dbReference type="Pfam" id="PF08240">
    <property type="entry name" value="ADH_N"/>
    <property type="match status" value="1"/>
</dbReference>
<feature type="domain" description="Enoyl reductase (ER)" evidence="1">
    <location>
        <begin position="10"/>
        <end position="306"/>
    </location>
</feature>
<protein>
    <submittedName>
        <fullName evidence="2">NADPH:quinone reductase</fullName>
    </submittedName>
</protein>
<dbReference type="AlphaFoldDB" id="A0A2T7BJJ5"/>
<organism evidence="2 3">
    <name type="scientific">Chitinophaga parva</name>
    <dbReference type="NCBI Taxonomy" id="2169414"/>
    <lineage>
        <taxon>Bacteria</taxon>
        <taxon>Pseudomonadati</taxon>
        <taxon>Bacteroidota</taxon>
        <taxon>Chitinophagia</taxon>
        <taxon>Chitinophagales</taxon>
        <taxon>Chitinophagaceae</taxon>
        <taxon>Chitinophaga</taxon>
    </lineage>
</organism>
<dbReference type="InterPro" id="IPR020843">
    <property type="entry name" value="ER"/>
</dbReference>
<comment type="caution">
    <text evidence="2">The sequence shown here is derived from an EMBL/GenBank/DDBJ whole genome shotgun (WGS) entry which is preliminary data.</text>
</comment>
<evidence type="ECO:0000313" key="2">
    <source>
        <dbReference type="EMBL" id="PUZ26456.1"/>
    </source>
</evidence>
<dbReference type="InterPro" id="IPR013154">
    <property type="entry name" value="ADH-like_N"/>
</dbReference>
<reference evidence="2 3" key="1">
    <citation type="submission" date="2018-04" db="EMBL/GenBank/DDBJ databases">
        <title>Chitinophaga fuyangensis sp. nov., isolated from soil in a chemical factory.</title>
        <authorList>
            <person name="Chen K."/>
        </authorList>
    </citation>
    <scope>NUCLEOTIDE SEQUENCE [LARGE SCALE GENOMIC DNA]</scope>
    <source>
        <strain evidence="2 3">LY-1</strain>
    </source>
</reference>
<dbReference type="SUPFAM" id="SSF50129">
    <property type="entry name" value="GroES-like"/>
    <property type="match status" value="1"/>
</dbReference>
<dbReference type="InterPro" id="IPR036291">
    <property type="entry name" value="NAD(P)-bd_dom_sf"/>
</dbReference>
<dbReference type="OrthoDB" id="634508at2"/>
<keyword evidence="3" id="KW-1185">Reference proteome</keyword>
<accession>A0A2T7BJJ5</accession>
<gene>
    <name evidence="2" type="ORF">DCC81_16900</name>
</gene>
<dbReference type="PROSITE" id="PS01162">
    <property type="entry name" value="QOR_ZETA_CRYSTAL"/>
    <property type="match status" value="1"/>
</dbReference>
<dbReference type="RefSeq" id="WP_108688292.1">
    <property type="nucleotide sequence ID" value="NZ_QCYK01000002.1"/>
</dbReference>
<dbReference type="GO" id="GO:0008270">
    <property type="term" value="F:zinc ion binding"/>
    <property type="evidence" value="ECO:0007669"/>
    <property type="project" value="InterPro"/>
</dbReference>
<dbReference type="CDD" id="cd05289">
    <property type="entry name" value="MDR_like_2"/>
    <property type="match status" value="1"/>
</dbReference>
<dbReference type="SMART" id="SM00829">
    <property type="entry name" value="PKS_ER"/>
    <property type="match status" value="1"/>
</dbReference>
<dbReference type="PANTHER" id="PTHR44013:SF1">
    <property type="entry name" value="ZINC-TYPE ALCOHOL DEHYDROGENASE-LIKE PROTEIN C16A3.02C"/>
    <property type="match status" value="1"/>
</dbReference>
<dbReference type="Gene3D" id="3.90.180.10">
    <property type="entry name" value="Medium-chain alcohol dehydrogenases, catalytic domain"/>
    <property type="match status" value="1"/>
</dbReference>
<dbReference type="Gene3D" id="3.40.50.720">
    <property type="entry name" value="NAD(P)-binding Rossmann-like Domain"/>
    <property type="match status" value="1"/>
</dbReference>
<dbReference type="SUPFAM" id="SSF51735">
    <property type="entry name" value="NAD(P)-binding Rossmann-fold domains"/>
    <property type="match status" value="1"/>
</dbReference>
<dbReference type="Proteomes" id="UP000244450">
    <property type="component" value="Unassembled WGS sequence"/>
</dbReference>
<dbReference type="EMBL" id="QCYK01000002">
    <property type="protein sequence ID" value="PUZ26456.1"/>
    <property type="molecule type" value="Genomic_DNA"/>
</dbReference>
<evidence type="ECO:0000259" key="1">
    <source>
        <dbReference type="SMART" id="SM00829"/>
    </source>
</evidence>
<name>A0A2T7BJJ5_9BACT</name>
<proteinExistence type="predicted"/>
<dbReference type="InterPro" id="IPR052733">
    <property type="entry name" value="Chloroplast_QOR"/>
</dbReference>
<evidence type="ECO:0000313" key="3">
    <source>
        <dbReference type="Proteomes" id="UP000244450"/>
    </source>
</evidence>
<dbReference type="GO" id="GO:0016491">
    <property type="term" value="F:oxidoreductase activity"/>
    <property type="evidence" value="ECO:0007669"/>
    <property type="project" value="InterPro"/>
</dbReference>
<sequence length="309" mass="33180">MKAVRIHAFGGPEVLQYEDAPLPEPGPTEVRVRIQACGINPVDWKIRAGHAKGAFPSQFPQILGWDIAGTVDATGSMALRYKPGDAVYSRPDITRPGGYAEYIVIREDELALMPGNMSPAEAAGVPLAGLTAWMMLFDKADLRPGQKVLIHGGSGGVGNYGIQLAKAAGAYVITTTSARNTDLVRSLGADQVIDYRNQDFSQVVKDLDVVLDTIGGDTLERSYGILKRGGAITTTVARPDEVKVAALGLRTGYGMVQPNGARLEQMAKLIEREQVRTVIDKIFPLQDVREAHAYSETGHAAGKIILEVS</sequence>
<dbReference type="Pfam" id="PF13602">
    <property type="entry name" value="ADH_zinc_N_2"/>
    <property type="match status" value="1"/>
</dbReference>
<dbReference type="PANTHER" id="PTHR44013">
    <property type="entry name" value="ZINC-TYPE ALCOHOL DEHYDROGENASE-LIKE PROTEIN C16A3.02C"/>
    <property type="match status" value="1"/>
</dbReference>
<dbReference type="InterPro" id="IPR011032">
    <property type="entry name" value="GroES-like_sf"/>
</dbReference>